<keyword evidence="2" id="KW-0560">Oxidoreductase</keyword>
<dbReference type="KEGG" id="azq:G3580_09150"/>
<reference evidence="2 3" key="1">
    <citation type="submission" date="2020-02" db="EMBL/GenBank/DDBJ databases">
        <title>Nitrogenibacter mangrovi gen. nov., sp. nov. isolated from mangrove sediment, a denitrifying betaproteobacterium.</title>
        <authorList>
            <person name="Liao H."/>
            <person name="Tian Y."/>
        </authorList>
    </citation>
    <scope>NUCLEOTIDE SEQUENCE [LARGE SCALE GENOMIC DNA]</scope>
    <source>
        <strain evidence="2 3">M9-3-2</strain>
    </source>
</reference>
<organism evidence="2 3">
    <name type="scientific">Nitrogeniibacter mangrovi</name>
    <dbReference type="NCBI Taxonomy" id="2016596"/>
    <lineage>
        <taxon>Bacteria</taxon>
        <taxon>Pseudomonadati</taxon>
        <taxon>Pseudomonadota</taxon>
        <taxon>Betaproteobacteria</taxon>
        <taxon>Rhodocyclales</taxon>
        <taxon>Zoogloeaceae</taxon>
        <taxon>Nitrogeniibacter</taxon>
    </lineage>
</organism>
<name>A0A6C1B6C2_9RHOO</name>
<proteinExistence type="predicted"/>
<keyword evidence="2" id="KW-0503">Monooxygenase</keyword>
<dbReference type="AlphaFoldDB" id="A0A6C1B6C2"/>
<protein>
    <submittedName>
        <fullName evidence="2">Antibiotic biosynthesis monooxygenase</fullName>
    </submittedName>
</protein>
<evidence type="ECO:0000259" key="1">
    <source>
        <dbReference type="Pfam" id="PF03992"/>
    </source>
</evidence>
<dbReference type="InterPro" id="IPR052936">
    <property type="entry name" value="Jasmonate_Hydroxylase-like"/>
</dbReference>
<sequence>MPTRDPAIARTPEPPYYAAIFTSRRTGEDEAGYADMAARLVELATRQPGFIDAESTRGPNGLGITVSYWESEEAIAAWHDVAIHRIAQQLGKERWYADYELRIALVTRAYGKPSED</sequence>
<keyword evidence="3" id="KW-1185">Reference proteome</keyword>
<dbReference type="Gene3D" id="3.30.70.100">
    <property type="match status" value="1"/>
</dbReference>
<feature type="domain" description="ABM" evidence="1">
    <location>
        <begin position="19"/>
        <end position="86"/>
    </location>
</feature>
<dbReference type="Pfam" id="PF03992">
    <property type="entry name" value="ABM"/>
    <property type="match status" value="1"/>
</dbReference>
<dbReference type="SUPFAM" id="SSF54909">
    <property type="entry name" value="Dimeric alpha+beta barrel"/>
    <property type="match status" value="1"/>
</dbReference>
<dbReference type="InterPro" id="IPR011008">
    <property type="entry name" value="Dimeric_a/b-barrel"/>
</dbReference>
<evidence type="ECO:0000313" key="3">
    <source>
        <dbReference type="Proteomes" id="UP000501991"/>
    </source>
</evidence>
<dbReference type="RefSeq" id="WP_173764956.1">
    <property type="nucleotide sequence ID" value="NZ_CP048836.1"/>
</dbReference>
<dbReference type="EMBL" id="CP048836">
    <property type="protein sequence ID" value="QID17794.1"/>
    <property type="molecule type" value="Genomic_DNA"/>
</dbReference>
<accession>A0A6C1B6C2</accession>
<gene>
    <name evidence="2" type="ORF">G3580_09150</name>
</gene>
<dbReference type="PANTHER" id="PTHR37811:SF2">
    <property type="entry name" value="ABM DOMAIN-CONTAINING PROTEIN"/>
    <property type="match status" value="1"/>
</dbReference>
<dbReference type="Proteomes" id="UP000501991">
    <property type="component" value="Chromosome"/>
</dbReference>
<dbReference type="InterPro" id="IPR007138">
    <property type="entry name" value="ABM_dom"/>
</dbReference>
<dbReference type="PANTHER" id="PTHR37811">
    <property type="entry name" value="BLL5343 PROTEIN"/>
    <property type="match status" value="1"/>
</dbReference>
<evidence type="ECO:0000313" key="2">
    <source>
        <dbReference type="EMBL" id="QID17794.1"/>
    </source>
</evidence>
<dbReference type="GO" id="GO:0004497">
    <property type="term" value="F:monooxygenase activity"/>
    <property type="evidence" value="ECO:0007669"/>
    <property type="project" value="UniProtKB-KW"/>
</dbReference>